<dbReference type="Proteomes" id="UP000290172">
    <property type="component" value="Unassembled WGS sequence"/>
</dbReference>
<protein>
    <submittedName>
        <fullName evidence="2">Transporter</fullName>
    </submittedName>
</protein>
<comment type="caution">
    <text evidence="2">The sequence shown here is derived from an EMBL/GenBank/DDBJ whole genome shotgun (WGS) entry which is preliminary data.</text>
</comment>
<dbReference type="EMBL" id="PDKJ01000005">
    <property type="protein sequence ID" value="RXJ68524.1"/>
    <property type="molecule type" value="Genomic_DNA"/>
</dbReference>
<organism evidence="2 3">
    <name type="scientific">Halarcobacter ebronensis</name>
    <dbReference type="NCBI Taxonomy" id="1462615"/>
    <lineage>
        <taxon>Bacteria</taxon>
        <taxon>Pseudomonadati</taxon>
        <taxon>Campylobacterota</taxon>
        <taxon>Epsilonproteobacteria</taxon>
        <taxon>Campylobacterales</taxon>
        <taxon>Arcobacteraceae</taxon>
        <taxon>Halarcobacter</taxon>
    </lineage>
</organism>
<evidence type="ECO:0000259" key="1">
    <source>
        <dbReference type="Pfam" id="PF03459"/>
    </source>
</evidence>
<gene>
    <name evidence="2" type="ORF">CRV08_06760</name>
</gene>
<dbReference type="InterPro" id="IPR008995">
    <property type="entry name" value="Mo/tungstate-bd_C_term_dom"/>
</dbReference>
<name>A0A4Q0YFS0_9BACT</name>
<dbReference type="Pfam" id="PF03459">
    <property type="entry name" value="TOBE"/>
    <property type="match status" value="1"/>
</dbReference>
<reference evidence="2 3" key="1">
    <citation type="submission" date="2017-10" db="EMBL/GenBank/DDBJ databases">
        <title>Genomics of the genus Arcobacter.</title>
        <authorList>
            <person name="Perez-Cataluna A."/>
            <person name="Figueras M.J."/>
        </authorList>
    </citation>
    <scope>NUCLEOTIDE SEQUENCE [LARGE SCALE GENOMIC DNA]</scope>
    <source>
        <strain evidence="2 3">CECT 8993</strain>
    </source>
</reference>
<dbReference type="InterPro" id="IPR005116">
    <property type="entry name" value="Transp-assoc_OB_typ1"/>
</dbReference>
<accession>A0A4Q0YFS0</accession>
<dbReference type="SUPFAM" id="SSF50331">
    <property type="entry name" value="MOP-like"/>
    <property type="match status" value="1"/>
</dbReference>
<dbReference type="AlphaFoldDB" id="A0A4Q0YFS0"/>
<dbReference type="Gene3D" id="2.40.50.100">
    <property type="match status" value="1"/>
</dbReference>
<sequence length="133" mass="14716">MNKIVATISKIHNIENLNIVEFESDGMKLKMMSLDLKENTKVGQSVFLTVKPTHIAVAKNLSGDLSYSNQIESKVFKMDEGELLSVIYAKASEIELQSIITTDSAKRMNIKIGDTLTLLIKASDVSILEVIDD</sequence>
<evidence type="ECO:0000313" key="3">
    <source>
        <dbReference type="Proteomes" id="UP000290172"/>
    </source>
</evidence>
<dbReference type="RefSeq" id="WP_128980404.1">
    <property type="nucleotide sequence ID" value="NZ_PDKJ01000005.1"/>
</dbReference>
<proteinExistence type="predicted"/>
<evidence type="ECO:0000313" key="2">
    <source>
        <dbReference type="EMBL" id="RXJ68524.1"/>
    </source>
</evidence>
<feature type="domain" description="Transport-associated OB type 1" evidence="1">
    <location>
        <begin position="67"/>
        <end position="126"/>
    </location>
</feature>